<sequence>MLIGVDDMVIGVRAARRTSRFWAPRPQALGRLEAALRTDVVLLRGPTGVGKTALLRQFADALASDIEHGVQLIDGALTSPESLPHIAEAFADGPASHVLLVDDHVEGRGVSTHHLLDLLRADRNLRIVVATRQPTGFENPLVALEFDVQALPSGDLLMTREEVASVLAVNGVESTDTATDELAAHTHGWPALVQLASTRLRLEGLPLHTRGEAATAAAYASAALTRDMEARLGAPVTDDLRLLALAPYVTEPLARALGVESQNGATPDLLDRLQSAGVVWPGTTRALLAEPIRERWFQEITAKQPSRVSAARLRLLEHLVSNGESLLATRLAADARQWTTLAGILRRSGSEVWARSADGFSRALARLRSSASSAPVVVEALLSLDPETAVSAETPSLVASALNRLPDVSSVTAGRPDALIIRVSLLRAAGRFALASEASDMLADALGRARDLKLETKAEGWYQVAMTFLAMGQLRAASECMSRAEHTALPAQRLRARGALAVIALLEGDVRTARALVEAECSDTWVASPWGEGLRLASAWVLLEAGEAEEARPLFDALSSTAAARELWPYAASAHVLTLLVSGAASDALEVLRTWTTAIRSTPPSHFQSTLLLTTRAKVLIALRQARDALALFEGPFMLSPLTAPAIALSQLYAGRAHDAFVLSIKWGRQHEPSPRTTLESLVVSIVAEVRLRGAASRRPTLERAEALSIRHDLWSPWSALAPEDRAVVVKTLSSTSRAHIEARASYFVSSASVPQLTTREKVVLDHLTPSATIAVIARELSVSPNTVKTQLRSLYRKLEASDRSSAIRAAHAWGLIESPEDV</sequence>
<dbReference type="Gene3D" id="1.25.40.10">
    <property type="entry name" value="Tetratricopeptide repeat domain"/>
    <property type="match status" value="1"/>
</dbReference>
<dbReference type="PROSITE" id="PS50043">
    <property type="entry name" value="HTH_LUXR_2"/>
    <property type="match status" value="1"/>
</dbReference>
<evidence type="ECO:0000259" key="1">
    <source>
        <dbReference type="PROSITE" id="PS50043"/>
    </source>
</evidence>
<dbReference type="Proteomes" id="UP000186456">
    <property type="component" value="Unassembled WGS sequence"/>
</dbReference>
<accession>A0A1H0RA47</accession>
<dbReference type="Gene3D" id="1.10.10.10">
    <property type="entry name" value="Winged helix-like DNA-binding domain superfamily/Winged helix DNA-binding domain"/>
    <property type="match status" value="1"/>
</dbReference>
<feature type="domain" description="HTH luxR-type" evidence="1">
    <location>
        <begin position="750"/>
        <end position="815"/>
    </location>
</feature>
<dbReference type="InterPro" id="IPR036388">
    <property type="entry name" value="WH-like_DNA-bd_sf"/>
</dbReference>
<dbReference type="SUPFAM" id="SSF52540">
    <property type="entry name" value="P-loop containing nucleoside triphosphate hydrolases"/>
    <property type="match status" value="1"/>
</dbReference>
<evidence type="ECO:0000313" key="2">
    <source>
        <dbReference type="EMBL" id="SDP26442.1"/>
    </source>
</evidence>
<dbReference type="InterPro" id="IPR011990">
    <property type="entry name" value="TPR-like_helical_dom_sf"/>
</dbReference>
<dbReference type="AlphaFoldDB" id="A0A1H0RA47"/>
<dbReference type="InterPro" id="IPR003593">
    <property type="entry name" value="AAA+_ATPase"/>
</dbReference>
<dbReference type="SUPFAM" id="SSF46894">
    <property type="entry name" value="C-terminal effector domain of the bipartite response regulators"/>
    <property type="match status" value="1"/>
</dbReference>
<dbReference type="SMART" id="SM00421">
    <property type="entry name" value="HTH_LUXR"/>
    <property type="match status" value="1"/>
</dbReference>
<dbReference type="GO" id="GO:0006355">
    <property type="term" value="P:regulation of DNA-templated transcription"/>
    <property type="evidence" value="ECO:0007669"/>
    <property type="project" value="InterPro"/>
</dbReference>
<dbReference type="EMBL" id="FNJN01000006">
    <property type="protein sequence ID" value="SDP26442.1"/>
    <property type="molecule type" value="Genomic_DNA"/>
</dbReference>
<reference evidence="2 3" key="1">
    <citation type="submission" date="2016-10" db="EMBL/GenBank/DDBJ databases">
        <authorList>
            <person name="de Groot N.N."/>
        </authorList>
    </citation>
    <scope>NUCLEOTIDE SEQUENCE [LARGE SCALE GENOMIC DNA]</scope>
    <source>
        <strain evidence="2 3">StLB037</strain>
    </source>
</reference>
<protein>
    <submittedName>
        <fullName evidence="2">LuxR family transcriptional regulator, maltose regulon positive regulatory protein</fullName>
    </submittedName>
</protein>
<organism evidence="2 3">
    <name type="scientific">Microbacterium testaceum (strain StLB037)</name>
    <dbReference type="NCBI Taxonomy" id="979556"/>
    <lineage>
        <taxon>Bacteria</taxon>
        <taxon>Bacillati</taxon>
        <taxon>Actinomycetota</taxon>
        <taxon>Actinomycetes</taxon>
        <taxon>Micrococcales</taxon>
        <taxon>Microbacteriaceae</taxon>
        <taxon>Microbacterium</taxon>
    </lineage>
</organism>
<dbReference type="GO" id="GO:0003677">
    <property type="term" value="F:DNA binding"/>
    <property type="evidence" value="ECO:0007669"/>
    <property type="project" value="InterPro"/>
</dbReference>
<dbReference type="SMART" id="SM00382">
    <property type="entry name" value="AAA"/>
    <property type="match status" value="1"/>
</dbReference>
<dbReference type="CDD" id="cd06170">
    <property type="entry name" value="LuxR_C_like"/>
    <property type="match status" value="1"/>
</dbReference>
<dbReference type="Pfam" id="PF00196">
    <property type="entry name" value="GerE"/>
    <property type="match status" value="1"/>
</dbReference>
<name>A0A1H0RA47_MICTS</name>
<dbReference type="InterPro" id="IPR000792">
    <property type="entry name" value="Tscrpt_reg_LuxR_C"/>
</dbReference>
<dbReference type="InterPro" id="IPR027417">
    <property type="entry name" value="P-loop_NTPase"/>
</dbReference>
<dbReference type="InterPro" id="IPR016032">
    <property type="entry name" value="Sig_transdc_resp-reg_C-effctor"/>
</dbReference>
<evidence type="ECO:0000313" key="3">
    <source>
        <dbReference type="Proteomes" id="UP000186456"/>
    </source>
</evidence>
<proteinExistence type="predicted"/>
<gene>
    <name evidence="2" type="ORF">SAMN04487788_2775</name>
</gene>